<evidence type="ECO:0000256" key="3">
    <source>
        <dbReference type="ARBA" id="ARBA00023277"/>
    </source>
</evidence>
<reference evidence="11" key="1">
    <citation type="journal article" date="2019" name="Int. J. Syst. Evol. Microbiol.">
        <title>The Global Catalogue of Microorganisms (GCM) 10K type strain sequencing project: providing services to taxonomists for standard genome sequencing and annotation.</title>
        <authorList>
            <consortium name="The Broad Institute Genomics Platform"/>
            <consortium name="The Broad Institute Genome Sequencing Center for Infectious Disease"/>
            <person name="Wu L."/>
            <person name="Ma J."/>
        </authorList>
    </citation>
    <scope>NUCLEOTIDE SEQUENCE [LARGE SCALE GENOMIC DNA]</scope>
    <source>
        <strain evidence="11">CCUG 60214</strain>
    </source>
</reference>
<dbReference type="EMBL" id="JBHTLK010000044">
    <property type="protein sequence ID" value="MFD1147719.1"/>
    <property type="molecule type" value="Genomic_DNA"/>
</dbReference>
<dbReference type="InterPro" id="IPR018366">
    <property type="entry name" value="CBM2_CS"/>
</dbReference>
<dbReference type="InterPro" id="IPR008965">
    <property type="entry name" value="CBM2/CBM3_carb-bd_dom_sf"/>
</dbReference>
<feature type="domain" description="CBM2" evidence="8">
    <location>
        <begin position="545"/>
        <end position="655"/>
    </location>
</feature>
<dbReference type="InterPro" id="IPR003305">
    <property type="entry name" value="CenC_carb-bd"/>
</dbReference>
<feature type="signal peptide" evidence="7">
    <location>
        <begin position="1"/>
        <end position="30"/>
    </location>
</feature>
<keyword evidence="2 6" id="KW-0378">Hydrolase</keyword>
<dbReference type="RefSeq" id="WP_380723092.1">
    <property type="nucleotide sequence ID" value="NZ_JBHTLK010000044.1"/>
</dbReference>
<accession>A0ABW3QSC4</accession>
<dbReference type="Pfam" id="PF02018">
    <property type="entry name" value="CBM_4_9"/>
    <property type="match status" value="1"/>
</dbReference>
<name>A0ABW3QSC4_9PSEU</name>
<proteinExistence type="inferred from homology"/>
<sequence>MRRVLAGVLATSVVAGLVTMAVHASPRAVAADEPVVVVSSTFDDGTAQGWTSRASEVVAPSTAVARGGTHSLAVTGRTQGWQGPTLDVLDDVRKGIRYDLSVWVRLAAGEAATQARLSVERRTAGTPSYDQVVGDTAVTADGWVNLRGTYTLAHDVDFLAVYVEATGATTSFHIDDFGMSYTPLPPIQTDIPSVKDVLADHFAVGAAVEGAQTLNNHGQLLAKHFNSITPGNALKWDATEPSEGTFRFADADALVTWAKANGTAVRGHTLVWHQQTPAWVFRDAAGNDLTATPESKALVLARLDAHIRAVVGHYGADIPVWDVVNEVIDESQPDGLRRSKWFELTGLDYLRTAFRVAREVAPDAQLVINDYNTNVPSKRDKLYDLVVKLRAEGVPIDAVGHQMHINVQWPSVAETEAMLAKFAPLGVDQQITEMDISIYTDNSQSYPTPPRDVLLTQAYRYRDLFALYKRYSDKISSVTLWGLADDGTWLDSFPVTRKDHPLLFDTRLQAKDAYWGVVDPSRIGQTTTTTTTTSTTTSTTTTVTLTLPPAPCAVAYTTVSQWQGGFQGEVRVVNRGSGPISPWTVGWSFADGQQISQLWNGVHTQNGAAVSVRNASWNGTIPPGGSVTFGFIGKWSGANGKPTAFTLNGNRCQAL</sequence>
<dbReference type="PANTHER" id="PTHR31490:SF90">
    <property type="entry name" value="ENDO-1,4-BETA-XYLANASE A"/>
    <property type="match status" value="1"/>
</dbReference>
<dbReference type="Gene3D" id="2.60.120.260">
    <property type="entry name" value="Galactose-binding domain-like"/>
    <property type="match status" value="1"/>
</dbReference>
<dbReference type="PRINTS" id="PR00134">
    <property type="entry name" value="GLHYDRLASE10"/>
</dbReference>
<dbReference type="SUPFAM" id="SSF49384">
    <property type="entry name" value="Carbohydrate-binding domain"/>
    <property type="match status" value="1"/>
</dbReference>
<evidence type="ECO:0000259" key="8">
    <source>
        <dbReference type="PROSITE" id="PS51173"/>
    </source>
</evidence>
<dbReference type="InterPro" id="IPR008979">
    <property type="entry name" value="Galactose-bd-like_sf"/>
</dbReference>
<organism evidence="10 11">
    <name type="scientific">Saccharothrix hoggarensis</name>
    <dbReference type="NCBI Taxonomy" id="913853"/>
    <lineage>
        <taxon>Bacteria</taxon>
        <taxon>Bacillati</taxon>
        <taxon>Actinomycetota</taxon>
        <taxon>Actinomycetes</taxon>
        <taxon>Pseudonocardiales</taxon>
        <taxon>Pseudonocardiaceae</taxon>
        <taxon>Saccharothrix</taxon>
    </lineage>
</organism>
<evidence type="ECO:0000313" key="10">
    <source>
        <dbReference type="EMBL" id="MFD1147719.1"/>
    </source>
</evidence>
<comment type="similarity">
    <text evidence="6">Belongs to the glycosyl hydrolase 10 (cellulase F) family.</text>
</comment>
<dbReference type="PANTHER" id="PTHR31490">
    <property type="entry name" value="GLYCOSYL HYDROLASE"/>
    <property type="match status" value="1"/>
</dbReference>
<dbReference type="SUPFAM" id="SSF51445">
    <property type="entry name" value="(Trans)glycosidases"/>
    <property type="match status" value="1"/>
</dbReference>
<keyword evidence="7" id="KW-0732">Signal</keyword>
<dbReference type="SUPFAM" id="SSF49785">
    <property type="entry name" value="Galactose-binding domain-like"/>
    <property type="match status" value="1"/>
</dbReference>
<dbReference type="InterPro" id="IPR001919">
    <property type="entry name" value="CBD2"/>
</dbReference>
<evidence type="ECO:0000256" key="7">
    <source>
        <dbReference type="SAM" id="SignalP"/>
    </source>
</evidence>
<evidence type="ECO:0000256" key="6">
    <source>
        <dbReference type="RuleBase" id="RU361174"/>
    </source>
</evidence>
<dbReference type="PROSITE" id="PS00561">
    <property type="entry name" value="CBM2_A"/>
    <property type="match status" value="1"/>
</dbReference>
<dbReference type="InterPro" id="IPR017853">
    <property type="entry name" value="GH"/>
</dbReference>
<evidence type="ECO:0000256" key="2">
    <source>
        <dbReference type="ARBA" id="ARBA00022801"/>
    </source>
</evidence>
<dbReference type="Pfam" id="PF00331">
    <property type="entry name" value="Glyco_hydro_10"/>
    <property type="match status" value="1"/>
</dbReference>
<dbReference type="PROSITE" id="PS51760">
    <property type="entry name" value="GH10_2"/>
    <property type="match status" value="1"/>
</dbReference>
<evidence type="ECO:0000259" key="9">
    <source>
        <dbReference type="PROSITE" id="PS51760"/>
    </source>
</evidence>
<protein>
    <recommendedName>
        <fullName evidence="6">Beta-xylanase</fullName>
        <ecNumber evidence="6">3.2.1.8</ecNumber>
    </recommendedName>
</protein>
<evidence type="ECO:0000256" key="5">
    <source>
        <dbReference type="ARBA" id="ARBA00023326"/>
    </source>
</evidence>
<keyword evidence="1" id="KW-0677">Repeat</keyword>
<dbReference type="InterPro" id="IPR044846">
    <property type="entry name" value="GH10"/>
</dbReference>
<dbReference type="Proteomes" id="UP001597168">
    <property type="component" value="Unassembled WGS sequence"/>
</dbReference>
<dbReference type="Pfam" id="PF00553">
    <property type="entry name" value="CBM_2"/>
    <property type="match status" value="1"/>
</dbReference>
<gene>
    <name evidence="10" type="ORF">ACFQ3T_11330</name>
</gene>
<dbReference type="InterPro" id="IPR012291">
    <property type="entry name" value="CBM2_carb-bd_dom_sf"/>
</dbReference>
<feature type="chain" id="PRO_5046400727" description="Beta-xylanase" evidence="7">
    <location>
        <begin position="31"/>
        <end position="655"/>
    </location>
</feature>
<evidence type="ECO:0000256" key="4">
    <source>
        <dbReference type="ARBA" id="ARBA00023295"/>
    </source>
</evidence>
<evidence type="ECO:0000256" key="1">
    <source>
        <dbReference type="ARBA" id="ARBA00022737"/>
    </source>
</evidence>
<comment type="catalytic activity">
    <reaction evidence="6">
        <text>Endohydrolysis of (1-&gt;4)-beta-D-xylosidic linkages in xylans.</text>
        <dbReference type="EC" id="3.2.1.8"/>
    </reaction>
</comment>
<keyword evidence="3 6" id="KW-0119">Carbohydrate metabolism</keyword>
<feature type="domain" description="GH10" evidence="9">
    <location>
        <begin position="188"/>
        <end position="520"/>
    </location>
</feature>
<keyword evidence="5 6" id="KW-0624">Polysaccharide degradation</keyword>
<comment type="caution">
    <text evidence="10">The sequence shown here is derived from an EMBL/GenBank/DDBJ whole genome shotgun (WGS) entry which is preliminary data.</text>
</comment>
<keyword evidence="4 6" id="KW-0326">Glycosidase</keyword>
<dbReference type="PROSITE" id="PS51173">
    <property type="entry name" value="CBM2"/>
    <property type="match status" value="1"/>
</dbReference>
<dbReference type="SMART" id="SM00637">
    <property type="entry name" value="CBD_II"/>
    <property type="match status" value="1"/>
</dbReference>
<keyword evidence="11" id="KW-1185">Reference proteome</keyword>
<evidence type="ECO:0000313" key="11">
    <source>
        <dbReference type="Proteomes" id="UP001597168"/>
    </source>
</evidence>
<dbReference type="Gene3D" id="3.20.20.80">
    <property type="entry name" value="Glycosidases"/>
    <property type="match status" value="1"/>
</dbReference>
<dbReference type="Gene3D" id="2.60.40.290">
    <property type="match status" value="1"/>
</dbReference>
<dbReference type="InterPro" id="IPR001000">
    <property type="entry name" value="GH10_dom"/>
</dbReference>
<dbReference type="SMART" id="SM00633">
    <property type="entry name" value="Glyco_10"/>
    <property type="match status" value="1"/>
</dbReference>
<dbReference type="EC" id="3.2.1.8" evidence="6"/>